<proteinExistence type="inferred from homology"/>
<reference evidence="4 5" key="1">
    <citation type="submission" date="2015-07" db="EMBL/GenBank/DDBJ databases">
        <title>Genome sequencing project for genomic taxonomy and phylogenomics of Bacillus-like bacteria.</title>
        <authorList>
            <person name="Liu B."/>
            <person name="Wang J."/>
            <person name="Zhu Y."/>
            <person name="Liu G."/>
            <person name="Chen Q."/>
            <person name="Chen Z."/>
            <person name="Che J."/>
            <person name="Ge C."/>
            <person name="Shi H."/>
            <person name="Pan Z."/>
            <person name="Liu X."/>
        </authorList>
    </citation>
    <scope>NUCLEOTIDE SEQUENCE [LARGE SCALE GENOMIC DNA]</scope>
    <source>
        <strain evidence="4 5">DSM 54</strain>
    </source>
</reference>
<dbReference type="RefSeq" id="WP_053996139.1">
    <property type="nucleotide sequence ID" value="NZ_LGCI01000010.1"/>
</dbReference>
<dbReference type="InterPro" id="IPR002037">
    <property type="entry name" value="Glyco_hydro_8"/>
</dbReference>
<accession>A0A0M9DGB2</accession>
<evidence type="ECO:0008006" key="6">
    <source>
        <dbReference type="Google" id="ProtNLM"/>
    </source>
</evidence>
<sequence>MKKKVVFSICVVFILISCTKKEVALPKEPLSPTEQFVLQKLMTDKGLLRTDLTDQKELFLSESVGLWLAYLLEKDDQIRFDEQVQVIKTFFLTNNFMVWRIEGTKKASVTALIDDLRVIRVLLEAGEKWDNASYIQLGKEIGENLKRFGMVDGLFVDFVDVHSHDKANTLTMCYIMPAAFQQMAEHDLLSQEQMEQQITILQNTPVSKEGFFPKYYDLFSKSYVFDEELHMIEQLYTAYHLASIKKDTTPFKNWLFDLLARDDKLYGRYDAETNKPAVKYESPAVYAMAARYMLELNEQQMAQQFLDKMTALKDDPKTGYVDYYTKSTHIFDNLLPLLAEREVNNAHNDELE</sequence>
<evidence type="ECO:0000256" key="1">
    <source>
        <dbReference type="ARBA" id="ARBA00009209"/>
    </source>
</evidence>
<keyword evidence="3" id="KW-0326">Glycosidase</keyword>
<dbReference type="PROSITE" id="PS51257">
    <property type="entry name" value="PROKAR_LIPOPROTEIN"/>
    <property type="match status" value="1"/>
</dbReference>
<keyword evidence="2" id="KW-0378">Hydrolase</keyword>
<evidence type="ECO:0000256" key="2">
    <source>
        <dbReference type="ARBA" id="ARBA00022801"/>
    </source>
</evidence>
<dbReference type="GO" id="GO:0004553">
    <property type="term" value="F:hydrolase activity, hydrolyzing O-glycosyl compounds"/>
    <property type="evidence" value="ECO:0007669"/>
    <property type="project" value="InterPro"/>
</dbReference>
<dbReference type="Pfam" id="PF01270">
    <property type="entry name" value="Glyco_hydro_8"/>
    <property type="match status" value="1"/>
</dbReference>
<dbReference type="Proteomes" id="UP000037977">
    <property type="component" value="Unassembled WGS sequence"/>
</dbReference>
<gene>
    <name evidence="4" type="ORF">ADM90_17140</name>
</gene>
<evidence type="ECO:0000313" key="5">
    <source>
        <dbReference type="Proteomes" id="UP000037977"/>
    </source>
</evidence>
<organism evidence="4 5">
    <name type="scientific">Lysinibacillus macroides</name>
    <dbReference type="NCBI Taxonomy" id="33935"/>
    <lineage>
        <taxon>Bacteria</taxon>
        <taxon>Bacillati</taxon>
        <taxon>Bacillota</taxon>
        <taxon>Bacilli</taxon>
        <taxon>Bacillales</taxon>
        <taxon>Bacillaceae</taxon>
        <taxon>Lysinibacillus</taxon>
    </lineage>
</organism>
<dbReference type="OrthoDB" id="1779554at2"/>
<evidence type="ECO:0000313" key="4">
    <source>
        <dbReference type="EMBL" id="KOY80898.1"/>
    </source>
</evidence>
<evidence type="ECO:0000256" key="3">
    <source>
        <dbReference type="ARBA" id="ARBA00023295"/>
    </source>
</evidence>
<dbReference type="STRING" id="33935.ADM90_17140"/>
<dbReference type="AlphaFoldDB" id="A0A0M9DGB2"/>
<protein>
    <recommendedName>
        <fullName evidence="6">Glycosyl hydrolase lipoprotein</fullName>
    </recommendedName>
</protein>
<dbReference type="EMBL" id="LGCI01000010">
    <property type="protein sequence ID" value="KOY80898.1"/>
    <property type="molecule type" value="Genomic_DNA"/>
</dbReference>
<dbReference type="SUPFAM" id="SSF48208">
    <property type="entry name" value="Six-hairpin glycosidases"/>
    <property type="match status" value="1"/>
</dbReference>
<dbReference type="Gene3D" id="1.50.10.10">
    <property type="match status" value="1"/>
</dbReference>
<dbReference type="InterPro" id="IPR008928">
    <property type="entry name" value="6-hairpin_glycosidase_sf"/>
</dbReference>
<name>A0A0M9DGB2_9BACI</name>
<comment type="caution">
    <text evidence="4">The sequence shown here is derived from an EMBL/GenBank/DDBJ whole genome shotgun (WGS) entry which is preliminary data.</text>
</comment>
<comment type="similarity">
    <text evidence="1">Belongs to the glycosyl hydrolase 8 (cellulase D) family.</text>
</comment>
<dbReference type="GO" id="GO:0005975">
    <property type="term" value="P:carbohydrate metabolic process"/>
    <property type="evidence" value="ECO:0007669"/>
    <property type="project" value="InterPro"/>
</dbReference>
<keyword evidence="5" id="KW-1185">Reference proteome</keyword>
<dbReference type="PATRIC" id="fig|33935.3.peg.2204"/>
<dbReference type="InterPro" id="IPR012341">
    <property type="entry name" value="6hp_glycosidase-like_sf"/>
</dbReference>